<dbReference type="RefSeq" id="XP_013324729.1">
    <property type="nucleotide sequence ID" value="XM_013469275.1"/>
</dbReference>
<keyword evidence="3" id="KW-1185">Reference proteome</keyword>
<gene>
    <name evidence="2" type="ORF">T310_7941</name>
</gene>
<dbReference type="EMBL" id="LASV01000495">
    <property type="protein sequence ID" value="KKA18117.1"/>
    <property type="molecule type" value="Genomic_DNA"/>
</dbReference>
<dbReference type="AlphaFoldDB" id="A0A0F4YIM0"/>
<evidence type="ECO:0000256" key="1">
    <source>
        <dbReference type="SAM" id="MobiDB-lite"/>
    </source>
</evidence>
<dbReference type="STRING" id="1408163.A0A0F4YIM0"/>
<feature type="compositionally biased region" description="Basic and acidic residues" evidence="1">
    <location>
        <begin position="342"/>
        <end position="352"/>
    </location>
</feature>
<comment type="caution">
    <text evidence="2">The sequence shown here is derived from an EMBL/GenBank/DDBJ whole genome shotgun (WGS) entry which is preliminary data.</text>
</comment>
<proteinExistence type="predicted"/>
<protein>
    <submittedName>
        <fullName evidence="2">Uncharacterized protein</fullName>
    </submittedName>
</protein>
<feature type="region of interest" description="Disordered" evidence="1">
    <location>
        <begin position="323"/>
        <end position="436"/>
    </location>
</feature>
<feature type="compositionally biased region" description="Low complexity" evidence="1">
    <location>
        <begin position="410"/>
        <end position="419"/>
    </location>
</feature>
<feature type="compositionally biased region" description="Basic and acidic residues" evidence="1">
    <location>
        <begin position="370"/>
        <end position="388"/>
    </location>
</feature>
<feature type="region of interest" description="Disordered" evidence="1">
    <location>
        <begin position="203"/>
        <end position="230"/>
    </location>
</feature>
<dbReference type="OrthoDB" id="5343576at2759"/>
<evidence type="ECO:0000313" key="2">
    <source>
        <dbReference type="EMBL" id="KKA18117.1"/>
    </source>
</evidence>
<reference evidence="2 3" key="1">
    <citation type="submission" date="2015-04" db="EMBL/GenBank/DDBJ databases">
        <authorList>
            <person name="Heijne W.H."/>
            <person name="Fedorova N.D."/>
            <person name="Nierman W.C."/>
            <person name="Vollebregt A.W."/>
            <person name="Zhao Z."/>
            <person name="Wu L."/>
            <person name="Kumar M."/>
            <person name="Stam H."/>
            <person name="van den Berg M.A."/>
            <person name="Pel H.J."/>
        </authorList>
    </citation>
    <scope>NUCLEOTIDE SEQUENCE [LARGE SCALE GENOMIC DNA]</scope>
    <source>
        <strain evidence="2 3">CBS 393.64</strain>
    </source>
</reference>
<accession>A0A0F4YIM0</accession>
<dbReference type="Proteomes" id="UP000053958">
    <property type="component" value="Unassembled WGS sequence"/>
</dbReference>
<sequence length="436" mass="47696">MSPARVLEPTEQDQQLQTLARALDALLLTAQQLSLKEQDLQRRVKSGVAIAAVTYKHVLADEMLSTDLYNPCTMTLERKPANSKVCQQYVKLANRVNGGSTSDEDAISQKILYGDSESSSRLDSSLNPLDVVNQLRDSGHVEGGMLDAITAGVKCAKTITELRNGNGLDVRSNPCLVAANASRSSALERDFTTNGVRGSLQCPFAKTADKQESTSGTRDDRNNQANSTCEYDPIKAEFSQDRVSSTGISSRSSVARCPIRYLGQHSPEEVAQFFENHKHEIPRSHAVCIKRYQKDVSTMRQIDAKYGNSLVDMIQGLGKKHKPFLSNHVPNGAPDTSSTSAERVEKWAEDVSSKSPHPGSLTPVEEDTAEERGDRTSRFERPLREIRVGESPSRPWGIPVPISHQPPPSAVNSPVAAVPGHASNGSPEIKSRWRVM</sequence>
<dbReference type="GeneID" id="25320206"/>
<organism evidence="2 3">
    <name type="scientific">Rasamsonia emersonii (strain ATCC 16479 / CBS 393.64 / IMI 116815)</name>
    <dbReference type="NCBI Taxonomy" id="1408163"/>
    <lineage>
        <taxon>Eukaryota</taxon>
        <taxon>Fungi</taxon>
        <taxon>Dikarya</taxon>
        <taxon>Ascomycota</taxon>
        <taxon>Pezizomycotina</taxon>
        <taxon>Eurotiomycetes</taxon>
        <taxon>Eurotiomycetidae</taxon>
        <taxon>Eurotiales</taxon>
        <taxon>Trichocomaceae</taxon>
        <taxon>Rasamsonia</taxon>
    </lineage>
</organism>
<feature type="compositionally biased region" description="Basic and acidic residues" evidence="1">
    <location>
        <begin position="207"/>
        <end position="222"/>
    </location>
</feature>
<evidence type="ECO:0000313" key="3">
    <source>
        <dbReference type="Proteomes" id="UP000053958"/>
    </source>
</evidence>
<name>A0A0F4YIM0_RASE3</name>